<keyword evidence="1" id="KW-1133">Transmembrane helix</keyword>
<proteinExistence type="predicted"/>
<evidence type="ECO:0000256" key="1">
    <source>
        <dbReference type="SAM" id="Phobius"/>
    </source>
</evidence>
<sequence length="55" mass="6038">MRSLTDIVSESFIWSVGITRPKAGQERRAAYYISGTLATILLGIAGLFAFVVSRF</sequence>
<dbReference type="Proteomes" id="UP000182409">
    <property type="component" value="Unassembled WGS sequence"/>
</dbReference>
<keyword evidence="1" id="KW-0812">Transmembrane</keyword>
<dbReference type="EMBL" id="FNSD01000001">
    <property type="protein sequence ID" value="SEC36970.1"/>
    <property type="molecule type" value="Genomic_DNA"/>
</dbReference>
<gene>
    <name evidence="2" type="ORF">SAMN05443244_3291</name>
</gene>
<name>A0A1H4RYI5_9BACT</name>
<feature type="transmembrane region" description="Helical" evidence="1">
    <location>
        <begin position="29"/>
        <end position="52"/>
    </location>
</feature>
<protein>
    <submittedName>
        <fullName evidence="2">Uncharacterized protein</fullName>
    </submittedName>
</protein>
<accession>A0A1H4RYI5</accession>
<organism evidence="2 3">
    <name type="scientific">Terriglobus roseus</name>
    <dbReference type="NCBI Taxonomy" id="392734"/>
    <lineage>
        <taxon>Bacteria</taxon>
        <taxon>Pseudomonadati</taxon>
        <taxon>Acidobacteriota</taxon>
        <taxon>Terriglobia</taxon>
        <taxon>Terriglobales</taxon>
        <taxon>Acidobacteriaceae</taxon>
        <taxon>Terriglobus</taxon>
    </lineage>
</organism>
<evidence type="ECO:0000313" key="3">
    <source>
        <dbReference type="Proteomes" id="UP000182409"/>
    </source>
</evidence>
<keyword evidence="1" id="KW-0472">Membrane</keyword>
<reference evidence="2 3" key="1">
    <citation type="submission" date="2016-10" db="EMBL/GenBank/DDBJ databases">
        <authorList>
            <person name="de Groot N.N."/>
        </authorList>
    </citation>
    <scope>NUCLEOTIDE SEQUENCE [LARGE SCALE GENOMIC DNA]</scope>
    <source>
        <strain evidence="2 3">AB35.6</strain>
    </source>
</reference>
<dbReference type="RefSeq" id="WP_170835059.1">
    <property type="nucleotide sequence ID" value="NZ_FNSD01000001.1"/>
</dbReference>
<evidence type="ECO:0000313" key="2">
    <source>
        <dbReference type="EMBL" id="SEC36970.1"/>
    </source>
</evidence>
<dbReference type="AlphaFoldDB" id="A0A1H4RYI5"/>